<dbReference type="CDD" id="cd06849">
    <property type="entry name" value="lipoyl_domain"/>
    <property type="match status" value="1"/>
</dbReference>
<evidence type="ECO:0000259" key="7">
    <source>
        <dbReference type="PROSITE" id="PS50968"/>
    </source>
</evidence>
<dbReference type="SUPFAM" id="SSF47005">
    <property type="entry name" value="Peripheral subunit-binding domain of 2-oxo acid dehydrogenase complex"/>
    <property type="match status" value="1"/>
</dbReference>
<dbReference type="InterPro" id="IPR023213">
    <property type="entry name" value="CAT-like_dom_sf"/>
</dbReference>
<evidence type="ECO:0000256" key="5">
    <source>
        <dbReference type="RuleBase" id="RU003423"/>
    </source>
</evidence>
<name>A0A7C3ELX8_9SPIR</name>
<dbReference type="InterPro" id="IPR036625">
    <property type="entry name" value="E3-bd_dom_sf"/>
</dbReference>
<keyword evidence="3 5" id="KW-0450">Lipoyl</keyword>
<dbReference type="EMBL" id="DSVL01000375">
    <property type="protein sequence ID" value="HFH30269.1"/>
    <property type="molecule type" value="Genomic_DNA"/>
</dbReference>
<dbReference type="PROSITE" id="PS51826">
    <property type="entry name" value="PSBD"/>
    <property type="match status" value="1"/>
</dbReference>
<dbReference type="PANTHER" id="PTHR23151:SF90">
    <property type="entry name" value="DIHYDROLIPOYLLYSINE-RESIDUE ACETYLTRANSFERASE COMPONENT OF PYRUVATE DEHYDROGENASE COMPLEX, MITOCHONDRIAL-RELATED"/>
    <property type="match status" value="1"/>
</dbReference>
<comment type="caution">
    <text evidence="9">The sequence shown here is derived from an EMBL/GenBank/DDBJ whole genome shotgun (WGS) entry which is preliminary data.</text>
</comment>
<feature type="compositionally biased region" description="Polar residues" evidence="6">
    <location>
        <begin position="137"/>
        <end position="150"/>
    </location>
</feature>
<feature type="region of interest" description="Disordered" evidence="6">
    <location>
        <begin position="114"/>
        <end position="179"/>
    </location>
</feature>
<dbReference type="FunFam" id="2.40.50.100:FF:000010">
    <property type="entry name" value="Acetyltransferase component of pyruvate dehydrogenase complex"/>
    <property type="match status" value="1"/>
</dbReference>
<evidence type="ECO:0000256" key="3">
    <source>
        <dbReference type="ARBA" id="ARBA00022823"/>
    </source>
</evidence>
<dbReference type="SUPFAM" id="SSF52777">
    <property type="entry name" value="CoA-dependent acyltransferases"/>
    <property type="match status" value="1"/>
</dbReference>
<dbReference type="SUPFAM" id="SSF51230">
    <property type="entry name" value="Single hybrid motif"/>
    <property type="match status" value="1"/>
</dbReference>
<dbReference type="AlphaFoldDB" id="A0A7C3ELX8"/>
<comment type="similarity">
    <text evidence="2 5">Belongs to the 2-oxoacid dehydrogenase family.</text>
</comment>
<dbReference type="EC" id="2.3.1.-" evidence="5"/>
<gene>
    <name evidence="9" type="ORF">ENS59_12315</name>
</gene>
<dbReference type="Gene3D" id="2.40.50.100">
    <property type="match status" value="1"/>
</dbReference>
<dbReference type="InterPro" id="IPR004167">
    <property type="entry name" value="PSBD"/>
</dbReference>
<feature type="domain" description="Lipoyl-binding" evidence="7">
    <location>
        <begin position="2"/>
        <end position="77"/>
    </location>
</feature>
<dbReference type="Pfam" id="PF02817">
    <property type="entry name" value="E3_binding"/>
    <property type="match status" value="1"/>
</dbReference>
<proteinExistence type="inferred from homology"/>
<dbReference type="InterPro" id="IPR011053">
    <property type="entry name" value="Single_hybrid_motif"/>
</dbReference>
<dbReference type="InterPro" id="IPR000089">
    <property type="entry name" value="Biotin_lipoyl"/>
</dbReference>
<evidence type="ECO:0000256" key="2">
    <source>
        <dbReference type="ARBA" id="ARBA00007317"/>
    </source>
</evidence>
<organism evidence="9">
    <name type="scientific">Gracilinema caldarium</name>
    <dbReference type="NCBI Taxonomy" id="215591"/>
    <lineage>
        <taxon>Bacteria</taxon>
        <taxon>Pseudomonadati</taxon>
        <taxon>Spirochaetota</taxon>
        <taxon>Spirochaetia</taxon>
        <taxon>Spirochaetales</taxon>
        <taxon>Breznakiellaceae</taxon>
        <taxon>Gracilinema</taxon>
    </lineage>
</organism>
<dbReference type="PROSITE" id="PS50968">
    <property type="entry name" value="BIOTINYL_LIPOYL"/>
    <property type="match status" value="1"/>
</dbReference>
<dbReference type="PANTHER" id="PTHR23151">
    <property type="entry name" value="DIHYDROLIPOAMIDE ACETYL/SUCCINYL-TRANSFERASE-RELATED"/>
    <property type="match status" value="1"/>
</dbReference>
<protein>
    <recommendedName>
        <fullName evidence="5">Dihydrolipoamide acetyltransferase component of pyruvate dehydrogenase complex</fullName>
        <ecNumber evidence="5">2.3.1.-</ecNumber>
    </recommendedName>
</protein>
<dbReference type="InterPro" id="IPR001078">
    <property type="entry name" value="2-oxoacid_DH_actylTfrase"/>
</dbReference>
<feature type="domain" description="Peripheral subunit-binding (PSBD)" evidence="8">
    <location>
        <begin position="174"/>
        <end position="211"/>
    </location>
</feature>
<dbReference type="Gene3D" id="4.10.320.10">
    <property type="entry name" value="E3-binding domain"/>
    <property type="match status" value="1"/>
</dbReference>
<evidence type="ECO:0000256" key="1">
    <source>
        <dbReference type="ARBA" id="ARBA00001938"/>
    </source>
</evidence>
<dbReference type="GO" id="GO:0006086">
    <property type="term" value="P:pyruvate decarboxylation to acetyl-CoA"/>
    <property type="evidence" value="ECO:0007669"/>
    <property type="project" value="InterPro"/>
</dbReference>
<dbReference type="Gene3D" id="3.30.559.10">
    <property type="entry name" value="Chloramphenicol acetyltransferase-like domain"/>
    <property type="match status" value="1"/>
</dbReference>
<keyword evidence="5" id="KW-0808">Transferase</keyword>
<dbReference type="GO" id="GO:0045254">
    <property type="term" value="C:pyruvate dehydrogenase complex"/>
    <property type="evidence" value="ECO:0007669"/>
    <property type="project" value="InterPro"/>
</dbReference>
<sequence>MAAAVPMLALSPTMTEGTIAAWKYNEGDEIKRGAVLCEVETDKAVMDYEAGAQGTLLKIVAPAGTSVKVGDLIAVIGSKGEDISSILAQATASAAPAGSGPVPPVQALKTELLQSPTPQMSTPPSSTPNNSGTQTPIPQSQAPQEQQPFNGSPSVLGGPSPGKPAPVLQSGVAPSSPLARKLAQQAGLDLRMLQGSGPGGRIVKRDVSRYLESISSRSSKALGAETNKSQSGAYTVSTSEDTIVPVTRLRQTIARRLGESMREAPHFYLRMAIDMEHLINLRNAYNQARKDGFTVSFNAIFMKLAAMAIAKHPQVNSTWMGDHIQIHSRIDVALAVALEEGLVAPVVRDCAHKGIEEIERELRDLISRAKEGNLKPEDYEGATFTISNLGAWGVEEFTAIINPPGSAILALGAIKKEAVVHSNAQGEDSLVIRPMMRATLSSDHRTIDGAVAAAFMKDLAAIWEDPAKALF</sequence>
<keyword evidence="5" id="KW-0012">Acyltransferase</keyword>
<comment type="cofactor">
    <cofactor evidence="1 5">
        <name>(R)-lipoate</name>
        <dbReference type="ChEBI" id="CHEBI:83088"/>
    </cofactor>
</comment>
<dbReference type="InterPro" id="IPR045257">
    <property type="entry name" value="E2/Pdx1"/>
</dbReference>
<evidence type="ECO:0000259" key="8">
    <source>
        <dbReference type="PROSITE" id="PS51826"/>
    </source>
</evidence>
<accession>A0A7C3ELX8</accession>
<evidence type="ECO:0000256" key="6">
    <source>
        <dbReference type="SAM" id="MobiDB-lite"/>
    </source>
</evidence>
<evidence type="ECO:0000313" key="9">
    <source>
        <dbReference type="EMBL" id="HFH30269.1"/>
    </source>
</evidence>
<dbReference type="GO" id="GO:0016746">
    <property type="term" value="F:acyltransferase activity"/>
    <property type="evidence" value="ECO:0007669"/>
    <property type="project" value="UniProtKB-KW"/>
</dbReference>
<feature type="compositionally biased region" description="Low complexity" evidence="6">
    <location>
        <begin position="114"/>
        <end position="136"/>
    </location>
</feature>
<dbReference type="Pfam" id="PF00198">
    <property type="entry name" value="2-oxoacid_dh"/>
    <property type="match status" value="1"/>
</dbReference>
<comment type="function">
    <text evidence="4">The pyruvate dehydrogenase complex catalyzes the overall conversion of pyruvate to acetyl-CoA and CO(2). It contains multiple copies of three enzymatic components: pyruvate dehydrogenase (E1), dihydrolipoamide acetyltransferase (E2) and lipoamide dehydrogenase (E3).</text>
</comment>
<dbReference type="Pfam" id="PF00364">
    <property type="entry name" value="Biotin_lipoyl"/>
    <property type="match status" value="1"/>
</dbReference>
<reference evidence="9" key="1">
    <citation type="journal article" date="2020" name="mSystems">
        <title>Genome- and Community-Level Interaction Insights into Carbon Utilization and Element Cycling Functions of Hydrothermarchaeota in Hydrothermal Sediment.</title>
        <authorList>
            <person name="Zhou Z."/>
            <person name="Liu Y."/>
            <person name="Xu W."/>
            <person name="Pan J."/>
            <person name="Luo Z.H."/>
            <person name="Li M."/>
        </authorList>
    </citation>
    <scope>NUCLEOTIDE SEQUENCE [LARGE SCALE GENOMIC DNA]</scope>
    <source>
        <strain evidence="9">SpSt-503</strain>
    </source>
</reference>
<evidence type="ECO:0000256" key="4">
    <source>
        <dbReference type="ARBA" id="ARBA00025211"/>
    </source>
</evidence>